<dbReference type="STRING" id="1035195.HMPREF9997_00074"/>
<keyword evidence="1" id="KW-1133">Transmembrane helix</keyword>
<keyword evidence="1" id="KW-0812">Transmembrane</keyword>
<protein>
    <submittedName>
        <fullName evidence="2">Uncharacterized protein</fullName>
    </submittedName>
</protein>
<organism evidence="2 3">
    <name type="scientific">Corynebacterium durum F0235</name>
    <dbReference type="NCBI Taxonomy" id="1035195"/>
    <lineage>
        <taxon>Bacteria</taxon>
        <taxon>Bacillati</taxon>
        <taxon>Actinomycetota</taxon>
        <taxon>Actinomycetes</taxon>
        <taxon>Mycobacteriales</taxon>
        <taxon>Corynebacteriaceae</taxon>
        <taxon>Corynebacterium</taxon>
    </lineage>
</organism>
<dbReference type="PATRIC" id="fig|1035195.3.peg.65"/>
<name>L1MME1_9CORY</name>
<feature type="transmembrane region" description="Helical" evidence="1">
    <location>
        <begin position="20"/>
        <end position="38"/>
    </location>
</feature>
<dbReference type="Proteomes" id="UP000010445">
    <property type="component" value="Unassembled WGS sequence"/>
</dbReference>
<evidence type="ECO:0000256" key="1">
    <source>
        <dbReference type="SAM" id="Phobius"/>
    </source>
</evidence>
<keyword evidence="1" id="KW-0472">Membrane</keyword>
<accession>L1MME1</accession>
<dbReference type="HOGENOM" id="CLU_1088657_0_0_11"/>
<reference evidence="2 3" key="1">
    <citation type="submission" date="2012-05" db="EMBL/GenBank/DDBJ databases">
        <authorList>
            <person name="Weinstock G."/>
            <person name="Sodergren E."/>
            <person name="Lobos E.A."/>
            <person name="Fulton L."/>
            <person name="Fulton R."/>
            <person name="Courtney L."/>
            <person name="Fronick C."/>
            <person name="O'Laughlin M."/>
            <person name="Godfrey J."/>
            <person name="Wilson R.M."/>
            <person name="Miner T."/>
            <person name="Farmer C."/>
            <person name="Delehaunty K."/>
            <person name="Cordes M."/>
            <person name="Minx P."/>
            <person name="Tomlinson C."/>
            <person name="Chen J."/>
            <person name="Wollam A."/>
            <person name="Pepin K.H."/>
            <person name="Bhonagiri V."/>
            <person name="Zhang X."/>
            <person name="Suruliraj S."/>
            <person name="Warren W."/>
            <person name="Mitreva M."/>
            <person name="Mardis E.R."/>
            <person name="Wilson R.K."/>
        </authorList>
    </citation>
    <scope>NUCLEOTIDE SEQUENCE [LARGE SCALE GENOMIC DNA]</scope>
    <source>
        <strain evidence="2 3">F0235</strain>
    </source>
</reference>
<gene>
    <name evidence="2" type="ORF">HMPREF9997_00074</name>
</gene>
<sequence length="255" mass="27004">MHERRNFKHFKSRTPTHGRVLCHLGMQFYSAGVLLLLFDVMTTFKHVAVGTVALTTTLLLAACGGQQNTASQPSNATSAASSQSTQATQSVTLQAGTGKVAAQEEQALQLAQQFVNLTDSSAVKSWLDKNADTADKNDLEDFLTRKSSGDSYSTPKDLFGSSNLSIGDYADITYAGMIAAQVTGDKITDNVGKKETEVKHNSLDLLNSSHADGVGLVFILDNGTVKGIITVNNVGGQAKLSEIVDSSGQLSSRSS</sequence>
<evidence type="ECO:0000313" key="3">
    <source>
        <dbReference type="Proteomes" id="UP000010445"/>
    </source>
</evidence>
<keyword evidence="3" id="KW-1185">Reference proteome</keyword>
<evidence type="ECO:0000313" key="2">
    <source>
        <dbReference type="EMBL" id="EKX92408.1"/>
    </source>
</evidence>
<proteinExistence type="predicted"/>
<comment type="caution">
    <text evidence="2">The sequence shown here is derived from an EMBL/GenBank/DDBJ whole genome shotgun (WGS) entry which is preliminary data.</text>
</comment>
<dbReference type="EMBL" id="AMEM01000005">
    <property type="protein sequence ID" value="EKX92408.1"/>
    <property type="molecule type" value="Genomic_DNA"/>
</dbReference>
<dbReference type="AlphaFoldDB" id="L1MME1"/>